<feature type="compositionally biased region" description="Acidic residues" evidence="11">
    <location>
        <begin position="7"/>
        <end position="29"/>
    </location>
</feature>
<evidence type="ECO:0000313" key="13">
    <source>
        <dbReference type="EMBL" id="GBP70107.1"/>
    </source>
</evidence>
<evidence type="ECO:0000256" key="5">
    <source>
        <dbReference type="ARBA" id="ARBA00022448"/>
    </source>
</evidence>
<keyword evidence="7" id="KW-0694">RNA-binding</keyword>
<name>A0A4C1Y6C6_EUMVA</name>
<evidence type="ECO:0000256" key="11">
    <source>
        <dbReference type="SAM" id="MobiDB-lite"/>
    </source>
</evidence>
<keyword evidence="8" id="KW-0653">Protein transport</keyword>
<feature type="compositionally biased region" description="Low complexity" evidence="11">
    <location>
        <begin position="322"/>
        <end position="337"/>
    </location>
</feature>
<dbReference type="GO" id="GO:0005634">
    <property type="term" value="C:nucleus"/>
    <property type="evidence" value="ECO:0007669"/>
    <property type="project" value="UniProtKB-SubCell"/>
</dbReference>
<evidence type="ECO:0000256" key="6">
    <source>
        <dbReference type="ARBA" id="ARBA00022490"/>
    </source>
</evidence>
<dbReference type="PANTHER" id="PTHR13135:SF0">
    <property type="entry name" value="PHOSPHORYLATED ADAPTER RNA EXPORT PROTEIN"/>
    <property type="match status" value="1"/>
</dbReference>
<feature type="compositionally biased region" description="Basic residues" evidence="11">
    <location>
        <begin position="75"/>
        <end position="86"/>
    </location>
</feature>
<protein>
    <recommendedName>
        <fullName evidence="4">Phosphorylated adapter RNA export protein</fullName>
    </recommendedName>
    <alternativeName>
        <fullName evidence="10">RNA U small nuclear RNA export adapter protein</fullName>
    </alternativeName>
</protein>
<dbReference type="GO" id="GO:0006408">
    <property type="term" value="P:snRNA export from nucleus"/>
    <property type="evidence" value="ECO:0007669"/>
    <property type="project" value="InterPro"/>
</dbReference>
<keyword evidence="14" id="KW-1185">Reference proteome</keyword>
<dbReference type="InterPro" id="IPR039047">
    <property type="entry name" value="PHAX"/>
</dbReference>
<dbReference type="Proteomes" id="UP000299102">
    <property type="component" value="Unassembled WGS sequence"/>
</dbReference>
<accession>A0A4C1Y6C6</accession>
<dbReference type="OrthoDB" id="20573at2759"/>
<feature type="region of interest" description="Disordered" evidence="11">
    <location>
        <begin position="1"/>
        <end position="93"/>
    </location>
</feature>
<dbReference type="Gene3D" id="1.10.10.1440">
    <property type="entry name" value="PHAX RNA-binding domain"/>
    <property type="match status" value="1"/>
</dbReference>
<evidence type="ECO:0000256" key="3">
    <source>
        <dbReference type="ARBA" id="ARBA00006094"/>
    </source>
</evidence>
<dbReference type="InterPro" id="IPR038092">
    <property type="entry name" value="PHAX_RNA-binding_sf"/>
</dbReference>
<keyword evidence="9" id="KW-0539">Nucleus</keyword>
<feature type="domain" description="Phosphorylated adapter RNA export protein RNA-binding" evidence="12">
    <location>
        <begin position="212"/>
        <end position="294"/>
    </location>
</feature>
<keyword evidence="6" id="KW-0963">Cytoplasm</keyword>
<feature type="compositionally biased region" description="Polar residues" evidence="11">
    <location>
        <begin position="42"/>
        <end position="51"/>
    </location>
</feature>
<feature type="region of interest" description="Disordered" evidence="11">
    <location>
        <begin position="305"/>
        <end position="380"/>
    </location>
</feature>
<evidence type="ECO:0000259" key="12">
    <source>
        <dbReference type="Pfam" id="PF10258"/>
    </source>
</evidence>
<evidence type="ECO:0000256" key="7">
    <source>
        <dbReference type="ARBA" id="ARBA00022884"/>
    </source>
</evidence>
<dbReference type="STRING" id="151549.A0A4C1Y6C6"/>
<evidence type="ECO:0000256" key="8">
    <source>
        <dbReference type="ARBA" id="ARBA00022927"/>
    </source>
</evidence>
<evidence type="ECO:0000256" key="10">
    <source>
        <dbReference type="ARBA" id="ARBA00030834"/>
    </source>
</evidence>
<evidence type="ECO:0000256" key="1">
    <source>
        <dbReference type="ARBA" id="ARBA00004123"/>
    </source>
</evidence>
<comment type="caution">
    <text evidence="13">The sequence shown here is derived from an EMBL/GenBank/DDBJ whole genome shotgun (WGS) entry which is preliminary data.</text>
</comment>
<evidence type="ECO:0000256" key="9">
    <source>
        <dbReference type="ARBA" id="ARBA00023242"/>
    </source>
</evidence>
<evidence type="ECO:0000256" key="2">
    <source>
        <dbReference type="ARBA" id="ARBA00004496"/>
    </source>
</evidence>
<reference evidence="13 14" key="1">
    <citation type="journal article" date="2019" name="Commun. Biol.">
        <title>The bagworm genome reveals a unique fibroin gene that provides high tensile strength.</title>
        <authorList>
            <person name="Kono N."/>
            <person name="Nakamura H."/>
            <person name="Ohtoshi R."/>
            <person name="Tomita M."/>
            <person name="Numata K."/>
            <person name="Arakawa K."/>
        </authorList>
    </citation>
    <scope>NUCLEOTIDE SEQUENCE [LARGE SCALE GENOMIC DNA]</scope>
</reference>
<organism evidence="13 14">
    <name type="scientific">Eumeta variegata</name>
    <name type="common">Bagworm moth</name>
    <name type="synonym">Eumeta japonica</name>
    <dbReference type="NCBI Taxonomy" id="151549"/>
    <lineage>
        <taxon>Eukaryota</taxon>
        <taxon>Metazoa</taxon>
        <taxon>Ecdysozoa</taxon>
        <taxon>Arthropoda</taxon>
        <taxon>Hexapoda</taxon>
        <taxon>Insecta</taxon>
        <taxon>Pterygota</taxon>
        <taxon>Neoptera</taxon>
        <taxon>Endopterygota</taxon>
        <taxon>Lepidoptera</taxon>
        <taxon>Glossata</taxon>
        <taxon>Ditrysia</taxon>
        <taxon>Tineoidea</taxon>
        <taxon>Psychidae</taxon>
        <taxon>Oiketicinae</taxon>
        <taxon>Eumeta</taxon>
    </lineage>
</organism>
<evidence type="ECO:0000256" key="4">
    <source>
        <dbReference type="ARBA" id="ARBA00016856"/>
    </source>
</evidence>
<comment type="subcellular location">
    <subcellularLocation>
        <location evidence="2">Cytoplasm</location>
    </subcellularLocation>
    <subcellularLocation>
        <location evidence="1">Nucleus</location>
    </subcellularLocation>
</comment>
<keyword evidence="5" id="KW-0813">Transport</keyword>
<dbReference type="GO" id="GO:0005737">
    <property type="term" value="C:cytoplasm"/>
    <property type="evidence" value="ECO:0007669"/>
    <property type="project" value="UniProtKB-SubCell"/>
</dbReference>
<dbReference type="GO" id="GO:0003723">
    <property type="term" value="F:RNA binding"/>
    <property type="evidence" value="ECO:0007669"/>
    <property type="project" value="UniProtKB-KW"/>
</dbReference>
<feature type="compositionally biased region" description="Basic and acidic residues" evidence="11">
    <location>
        <begin position="351"/>
        <end position="361"/>
    </location>
</feature>
<gene>
    <name evidence="13" type="primary">Phax</name>
    <name evidence="13" type="ORF">EVAR_50929_1</name>
</gene>
<dbReference type="PANTHER" id="PTHR13135">
    <property type="entry name" value="CYTOSOLIC RESINIFERATOXIN BINDING PROTEIN RBP-26"/>
    <property type="match status" value="1"/>
</dbReference>
<dbReference type="InterPro" id="IPR019385">
    <property type="entry name" value="PHAX_RNA-binding_domain"/>
</dbReference>
<proteinExistence type="inferred from homology"/>
<dbReference type="FunFam" id="1.10.10.1440:FF:000001">
    <property type="entry name" value="phosphorylated adapter RNA export protein-like"/>
    <property type="match status" value="1"/>
</dbReference>
<dbReference type="GO" id="GO:0015031">
    <property type="term" value="P:protein transport"/>
    <property type="evidence" value="ECO:0007669"/>
    <property type="project" value="UniProtKB-KW"/>
</dbReference>
<dbReference type="AlphaFoldDB" id="A0A4C1Y6C6"/>
<evidence type="ECO:0000313" key="14">
    <source>
        <dbReference type="Proteomes" id="UP000299102"/>
    </source>
</evidence>
<dbReference type="EMBL" id="BGZK01001063">
    <property type="protein sequence ID" value="GBP70107.1"/>
    <property type="molecule type" value="Genomic_DNA"/>
</dbReference>
<dbReference type="Pfam" id="PF10258">
    <property type="entry name" value="PHAX_RNA-bd"/>
    <property type="match status" value="1"/>
</dbReference>
<comment type="similarity">
    <text evidence="3">Belongs to the PHAX family.</text>
</comment>
<sequence>MMSTTEGELDVEVGPEKEEGEIEDSDVEEGAYIPLERPESFNPPSLVNMQIQDEHSDEASPDESSGSESDEELRRRPKRTKIRPRRPVQNQAEKKNKYNIWCTALQEDILTEDMVGCDVTKSRRYGVESYDYTIKYRLEDSYISKKPFVDTKASHNIEEHNLSNKRKHADRKNIKHRLGKRENSYKRFDVKQKPRILSDLSVTANDDVEAVALDIAEKLSEEKKDLIRRIVQVLGISKAIEIYEATKNLEADGGVLVMNGTRRRTAGGVYLFLLKQDSEVSQSMVNQIFLEDRKETAKKVKRMRAQSRQKVMEQLKQSLTDSELPSLLSRSESLAASNEHGSNPPPSPATDAKDCSSDTDAHGPTPPHNRHLQEYDDDDDYLEVMCNNDDMDMF</sequence>